<gene>
    <name evidence="3" type="ORF">RSO01_16690</name>
</gene>
<feature type="domain" description="Hemerythrin-like" evidence="2">
    <location>
        <begin position="24"/>
        <end position="143"/>
    </location>
</feature>
<evidence type="ECO:0000259" key="2">
    <source>
        <dbReference type="Pfam" id="PF01814"/>
    </source>
</evidence>
<comment type="caution">
    <text evidence="3">The sequence shown here is derived from an EMBL/GenBank/DDBJ whole genome shotgun (WGS) entry which is preliminary data.</text>
</comment>
<dbReference type="RefSeq" id="WP_170302927.1">
    <property type="nucleotide sequence ID" value="NZ_BKAJ01000031.1"/>
</dbReference>
<dbReference type="AlphaFoldDB" id="A0A512N6E9"/>
<keyword evidence="4" id="KW-1185">Reference proteome</keyword>
<reference evidence="3 4" key="1">
    <citation type="submission" date="2019-07" db="EMBL/GenBank/DDBJ databases">
        <title>Whole genome shotgun sequence of Reyranella soli NBRC 108950.</title>
        <authorList>
            <person name="Hosoyama A."/>
            <person name="Uohara A."/>
            <person name="Ohji S."/>
            <person name="Ichikawa N."/>
        </authorList>
    </citation>
    <scope>NUCLEOTIDE SEQUENCE [LARGE SCALE GENOMIC DNA]</scope>
    <source>
        <strain evidence="3 4">NBRC 108950</strain>
    </source>
</reference>
<dbReference type="PANTHER" id="PTHR35585">
    <property type="entry name" value="HHE DOMAIN PROTEIN (AFU_ORTHOLOGUE AFUA_4G00730)"/>
    <property type="match status" value="1"/>
</dbReference>
<evidence type="ECO:0000313" key="4">
    <source>
        <dbReference type="Proteomes" id="UP000321058"/>
    </source>
</evidence>
<dbReference type="Pfam" id="PF01814">
    <property type="entry name" value="Hemerythrin"/>
    <property type="match status" value="1"/>
</dbReference>
<dbReference type="Proteomes" id="UP000321058">
    <property type="component" value="Unassembled WGS sequence"/>
</dbReference>
<accession>A0A512N6E9</accession>
<proteinExistence type="predicted"/>
<dbReference type="EMBL" id="BKAJ01000031">
    <property type="protein sequence ID" value="GEP54503.1"/>
    <property type="molecule type" value="Genomic_DNA"/>
</dbReference>
<sequence>MTVARKKAAHAQRGKAENAHDALVLLTAEHNEIDKLAREYERVRKTADSVEKGKAALRLCHALEGYAAIKHEVFYPAAHAVLAGKDKELLGKAAVKHDGIQDLIEKIEAMSADDPSFDSTVTVLFEQAGQLMKQEEEVLFPRLRHSHLDLLGTGERMAARRTELGTAPIDRERVRQARKVMSGR</sequence>
<feature type="coiled-coil region" evidence="1">
    <location>
        <begin position="26"/>
        <end position="53"/>
    </location>
</feature>
<evidence type="ECO:0000313" key="3">
    <source>
        <dbReference type="EMBL" id="GEP54503.1"/>
    </source>
</evidence>
<keyword evidence="1" id="KW-0175">Coiled coil</keyword>
<dbReference type="InterPro" id="IPR012312">
    <property type="entry name" value="Hemerythrin-like"/>
</dbReference>
<name>A0A512N6E9_9HYPH</name>
<organism evidence="3 4">
    <name type="scientific">Reyranella soli</name>
    <dbReference type="NCBI Taxonomy" id="1230389"/>
    <lineage>
        <taxon>Bacteria</taxon>
        <taxon>Pseudomonadati</taxon>
        <taxon>Pseudomonadota</taxon>
        <taxon>Alphaproteobacteria</taxon>
        <taxon>Hyphomicrobiales</taxon>
        <taxon>Reyranellaceae</taxon>
        <taxon>Reyranella</taxon>
    </lineage>
</organism>
<dbReference type="PANTHER" id="PTHR35585:SF1">
    <property type="entry name" value="HHE DOMAIN PROTEIN (AFU_ORTHOLOGUE AFUA_4G00730)"/>
    <property type="match status" value="1"/>
</dbReference>
<protein>
    <submittedName>
        <fullName evidence="3">Hemerythrin</fullName>
    </submittedName>
</protein>
<evidence type="ECO:0000256" key="1">
    <source>
        <dbReference type="SAM" id="Coils"/>
    </source>
</evidence>